<accession>A0AB73M6A3</accession>
<dbReference type="Proteomes" id="UP000189337">
    <property type="component" value="Unassembled WGS sequence"/>
</dbReference>
<gene>
    <name evidence="1" type="ORF">BWD14_13925</name>
</gene>
<sequence length="78" mass="9109">MRLQISVFLRLNRMIEIAQRRKDWIRAMHPFGWLVLSKVVRTLCDRVVMPDEIQLTPDLRHMQTSSGTISSSVTWQGA</sequence>
<organism evidence="1 2">
    <name type="scientific">Leptospira santarosai</name>
    <dbReference type="NCBI Taxonomy" id="28183"/>
    <lineage>
        <taxon>Bacteria</taxon>
        <taxon>Pseudomonadati</taxon>
        <taxon>Spirochaetota</taxon>
        <taxon>Spirochaetia</taxon>
        <taxon>Leptospirales</taxon>
        <taxon>Leptospiraceae</taxon>
        <taxon>Leptospira</taxon>
    </lineage>
</organism>
<dbReference type="AlphaFoldDB" id="A0AB73M6A3"/>
<comment type="caution">
    <text evidence="1">The sequence shown here is derived from an EMBL/GenBank/DDBJ whole genome shotgun (WGS) entry which is preliminary data.</text>
</comment>
<name>A0AB73M6A3_9LEPT</name>
<proteinExistence type="predicted"/>
<dbReference type="EMBL" id="MTSU01000013">
    <property type="protein sequence ID" value="ONF92309.1"/>
    <property type="molecule type" value="Genomic_DNA"/>
</dbReference>
<evidence type="ECO:0008006" key="3">
    <source>
        <dbReference type="Google" id="ProtNLM"/>
    </source>
</evidence>
<protein>
    <recommendedName>
        <fullName evidence="3">Transposase DDE domain-containing protein</fullName>
    </recommendedName>
</protein>
<evidence type="ECO:0000313" key="1">
    <source>
        <dbReference type="EMBL" id="ONF92309.1"/>
    </source>
</evidence>
<reference evidence="1 2" key="1">
    <citation type="submission" date="2017-01" db="EMBL/GenBank/DDBJ databases">
        <title>Comparative genomic analysis of Brazilian Leptospira santarosai.</title>
        <authorList>
            <person name="Moreno L.Z."/>
            <person name="Miraglia F."/>
            <person name="Kremer F.S."/>
            <person name="Eslabao M.R."/>
            <person name="Lilenbaum W."/>
            <person name="Dellagostin O.A."/>
            <person name="Moreno A.M."/>
        </authorList>
    </citation>
    <scope>NUCLEOTIDE SEQUENCE [LARGE SCALE GENOMIC DNA]</scope>
    <source>
        <strain evidence="1 2">M52/8-19</strain>
    </source>
</reference>
<evidence type="ECO:0000313" key="2">
    <source>
        <dbReference type="Proteomes" id="UP000189337"/>
    </source>
</evidence>